<keyword evidence="8" id="KW-1185">Reference proteome</keyword>
<comment type="caution">
    <text evidence="7">The sequence shown here is derived from an EMBL/GenBank/DDBJ whole genome shotgun (WGS) entry which is preliminary data.</text>
</comment>
<reference evidence="7 8" key="1">
    <citation type="submission" date="2024-07" db="EMBL/GenBank/DDBJ databases">
        <title>Molecular mechanisms and environmental adaptations of flagellar loss and biofilm growth of Rhodanobacter under environmental stress.</title>
        <authorList>
            <person name="Chen M."/>
        </authorList>
    </citation>
    <scope>NUCLEOTIDE SEQUENCE [LARGE SCALE GENOMIC DNA]</scope>
    <source>
        <strain evidence="7 8">RS22</strain>
    </source>
</reference>
<keyword evidence="4 5" id="KW-0472">Membrane</keyword>
<sequence>MDFAKIIARIKAILTTPKTEWPVVATEPASVSGLYTGYIVVVAALPAIAHFIKSSLIGYSAFGMTVRSSFGGGIASLVLGYVLSLVLVYVMALIVNALAPSFDGQKDMTQALKVVAYSWTASWIAGIAVILPWIGWLIALAGAIYAIYLLYLGLPSTMKCTPEKAGGYTAVSVVIAIVLSWIIGLIVAGMVGTAMLGSAAMGGMHLGSSDSGNVSLDSNSALGKLAAMGQRAEQAGKDMDAAQKSGDSAAQSAAMGKMMGAMAGGGNVEALPPEQIKAFLPDSLGDLKRTSLSAQRNAAMGMQVSEADAEYAADNGRHIRLEVSDTGGAKGLVSLATAMAPEEEKQTEHGYEKTYNANGNLVHEQWDTQSKYGEYGVLVGQRFSVKASGNVDSIDQLKQAVASVDLDKLAALKDTGVKAN</sequence>
<feature type="transmembrane region" description="Helical" evidence="5">
    <location>
        <begin position="111"/>
        <end position="130"/>
    </location>
</feature>
<dbReference type="EMBL" id="JBGBPY010000001">
    <property type="protein sequence ID" value="MEY2182170.1"/>
    <property type="molecule type" value="Genomic_DNA"/>
</dbReference>
<proteinExistence type="predicted"/>
<dbReference type="InterPro" id="IPR006977">
    <property type="entry name" value="Yip1_dom"/>
</dbReference>
<feature type="domain" description="Yip1" evidence="6">
    <location>
        <begin position="12"/>
        <end position="181"/>
    </location>
</feature>
<gene>
    <name evidence="7" type="ORF">AB7878_07040</name>
</gene>
<feature type="transmembrane region" description="Helical" evidence="5">
    <location>
        <begin position="166"/>
        <end position="191"/>
    </location>
</feature>
<evidence type="ECO:0000313" key="8">
    <source>
        <dbReference type="Proteomes" id="UP001562159"/>
    </source>
</evidence>
<feature type="transmembrane region" description="Helical" evidence="5">
    <location>
        <begin position="38"/>
        <end position="62"/>
    </location>
</feature>
<evidence type="ECO:0000256" key="4">
    <source>
        <dbReference type="ARBA" id="ARBA00023136"/>
    </source>
</evidence>
<name>A0ABV4AP65_9GAMM</name>
<evidence type="ECO:0000259" key="6">
    <source>
        <dbReference type="Pfam" id="PF04893"/>
    </source>
</evidence>
<feature type="transmembrane region" description="Helical" evidence="5">
    <location>
        <begin position="74"/>
        <end position="99"/>
    </location>
</feature>
<evidence type="ECO:0000256" key="2">
    <source>
        <dbReference type="ARBA" id="ARBA00022692"/>
    </source>
</evidence>
<dbReference type="Pfam" id="PF04893">
    <property type="entry name" value="Yip1"/>
    <property type="match status" value="1"/>
</dbReference>
<keyword evidence="2 5" id="KW-0812">Transmembrane</keyword>
<accession>A0ABV4AP65</accession>
<evidence type="ECO:0000256" key="5">
    <source>
        <dbReference type="SAM" id="Phobius"/>
    </source>
</evidence>
<feature type="transmembrane region" description="Helical" evidence="5">
    <location>
        <begin position="136"/>
        <end position="154"/>
    </location>
</feature>
<dbReference type="Proteomes" id="UP001562159">
    <property type="component" value="Unassembled WGS sequence"/>
</dbReference>
<evidence type="ECO:0000313" key="7">
    <source>
        <dbReference type="EMBL" id="MEY2182170.1"/>
    </source>
</evidence>
<comment type="subcellular location">
    <subcellularLocation>
        <location evidence="1">Membrane</location>
        <topology evidence="1">Multi-pass membrane protein</topology>
    </subcellularLocation>
</comment>
<evidence type="ECO:0000256" key="1">
    <source>
        <dbReference type="ARBA" id="ARBA00004141"/>
    </source>
</evidence>
<protein>
    <submittedName>
        <fullName evidence="7">Yip1 family protein</fullName>
    </submittedName>
</protein>
<organism evidence="7 8">
    <name type="scientific">Rhodanobacter humi</name>
    <dbReference type="NCBI Taxonomy" id="1888173"/>
    <lineage>
        <taxon>Bacteria</taxon>
        <taxon>Pseudomonadati</taxon>
        <taxon>Pseudomonadota</taxon>
        <taxon>Gammaproteobacteria</taxon>
        <taxon>Lysobacterales</taxon>
        <taxon>Rhodanobacteraceae</taxon>
        <taxon>Rhodanobacter</taxon>
    </lineage>
</organism>
<evidence type="ECO:0000256" key="3">
    <source>
        <dbReference type="ARBA" id="ARBA00022989"/>
    </source>
</evidence>
<keyword evidence="3 5" id="KW-1133">Transmembrane helix</keyword>